<evidence type="ECO:0000313" key="2">
    <source>
        <dbReference type="Proteomes" id="UP000276133"/>
    </source>
</evidence>
<dbReference type="AlphaFoldDB" id="A0A3M7QBK1"/>
<organism evidence="1 2">
    <name type="scientific">Brachionus plicatilis</name>
    <name type="common">Marine rotifer</name>
    <name type="synonym">Brachionus muelleri</name>
    <dbReference type="NCBI Taxonomy" id="10195"/>
    <lineage>
        <taxon>Eukaryota</taxon>
        <taxon>Metazoa</taxon>
        <taxon>Spiralia</taxon>
        <taxon>Gnathifera</taxon>
        <taxon>Rotifera</taxon>
        <taxon>Eurotatoria</taxon>
        <taxon>Monogononta</taxon>
        <taxon>Pseudotrocha</taxon>
        <taxon>Ploima</taxon>
        <taxon>Brachionidae</taxon>
        <taxon>Brachionus</taxon>
    </lineage>
</organism>
<name>A0A3M7QBK1_BRAPC</name>
<sequence>MLWIEFGVVKVLNYQNSFKLSPIQGKHPRQDENIKQSIKEANKFLKTIIVKNVFERIFRIDFDQCTRNIKLVRILYSVPNEEAKKGHTIAWTERTGC</sequence>
<reference evidence="1 2" key="1">
    <citation type="journal article" date="2018" name="Sci. Rep.">
        <title>Genomic signatures of local adaptation to the degree of environmental predictability in rotifers.</title>
        <authorList>
            <person name="Franch-Gras L."/>
            <person name="Hahn C."/>
            <person name="Garcia-Roger E.M."/>
            <person name="Carmona M.J."/>
            <person name="Serra M."/>
            <person name="Gomez A."/>
        </authorList>
    </citation>
    <scope>NUCLEOTIDE SEQUENCE [LARGE SCALE GENOMIC DNA]</scope>
    <source>
        <strain evidence="1">HYR1</strain>
    </source>
</reference>
<protein>
    <submittedName>
        <fullName evidence="1">Uncharacterized protein</fullName>
    </submittedName>
</protein>
<accession>A0A3M7QBK1</accession>
<gene>
    <name evidence="1" type="ORF">BpHYR1_039925</name>
</gene>
<proteinExistence type="predicted"/>
<keyword evidence="2" id="KW-1185">Reference proteome</keyword>
<dbReference type="Proteomes" id="UP000276133">
    <property type="component" value="Unassembled WGS sequence"/>
</dbReference>
<evidence type="ECO:0000313" key="1">
    <source>
        <dbReference type="EMBL" id="RNA08770.1"/>
    </source>
</evidence>
<dbReference type="EMBL" id="REGN01006640">
    <property type="protein sequence ID" value="RNA08770.1"/>
    <property type="molecule type" value="Genomic_DNA"/>
</dbReference>
<comment type="caution">
    <text evidence="1">The sequence shown here is derived from an EMBL/GenBank/DDBJ whole genome shotgun (WGS) entry which is preliminary data.</text>
</comment>